<dbReference type="GO" id="GO:0008757">
    <property type="term" value="F:S-adenosylmethionine-dependent methyltransferase activity"/>
    <property type="evidence" value="ECO:0007669"/>
    <property type="project" value="InterPro"/>
</dbReference>
<evidence type="ECO:0000256" key="3">
    <source>
        <dbReference type="ARBA" id="ARBA00022691"/>
    </source>
</evidence>
<dbReference type="PANTHER" id="PTHR43464">
    <property type="entry name" value="METHYLTRANSFERASE"/>
    <property type="match status" value="1"/>
</dbReference>
<keyword evidence="2 5" id="KW-0808">Transferase</keyword>
<protein>
    <submittedName>
        <fullName evidence="5">Putative methyltransferase</fullName>
    </submittedName>
</protein>
<keyword evidence="1 5" id="KW-0489">Methyltransferase</keyword>
<dbReference type="GO" id="GO:0032259">
    <property type="term" value="P:methylation"/>
    <property type="evidence" value="ECO:0007669"/>
    <property type="project" value="UniProtKB-KW"/>
</dbReference>
<dbReference type="InterPro" id="IPR029063">
    <property type="entry name" value="SAM-dependent_MTases_sf"/>
</dbReference>
<dbReference type="InterPro" id="IPR013216">
    <property type="entry name" value="Methyltransf_11"/>
</dbReference>
<proteinExistence type="predicted"/>
<dbReference type="Gene3D" id="3.40.50.150">
    <property type="entry name" value="Vaccinia Virus protein VP39"/>
    <property type="match status" value="1"/>
</dbReference>
<dbReference type="AlphaFoldDB" id="A0A6M3JKZ5"/>
<gene>
    <name evidence="5" type="ORF">MM415A03685_0002</name>
</gene>
<dbReference type="Pfam" id="PF08241">
    <property type="entry name" value="Methyltransf_11"/>
    <property type="match status" value="1"/>
</dbReference>
<organism evidence="5">
    <name type="scientific">viral metagenome</name>
    <dbReference type="NCBI Taxonomy" id="1070528"/>
    <lineage>
        <taxon>unclassified sequences</taxon>
        <taxon>metagenomes</taxon>
        <taxon>organismal metagenomes</taxon>
    </lineage>
</organism>
<evidence type="ECO:0000259" key="4">
    <source>
        <dbReference type="Pfam" id="PF08241"/>
    </source>
</evidence>
<sequence length="226" mass="25538">MPEQDFFPVSPDSAARRLKAIRGCTNVATPSYRRFGKDFFDNLSIGYGYGGYAYDGRHRGPAERMADHYGLIAGQRVLDVGCAKGFLMVEFAGLGLQVAGLDVSRYAAQTAHIDVRNRIVTGDMNQELPWNDRSFDLVICKEVLPYLPPSKQAWALRELTRVAKKPEAVFIEIQCGRFTQEIELMRQWDGLHQTIATPAWWQRMFDAAGYKGDWHFKVLFPIGAEA</sequence>
<dbReference type="PANTHER" id="PTHR43464:SF19">
    <property type="entry name" value="UBIQUINONE BIOSYNTHESIS O-METHYLTRANSFERASE, MITOCHONDRIAL"/>
    <property type="match status" value="1"/>
</dbReference>
<accession>A0A6M3JKZ5</accession>
<reference evidence="5" key="1">
    <citation type="submission" date="2020-03" db="EMBL/GenBank/DDBJ databases">
        <title>The deep terrestrial virosphere.</title>
        <authorList>
            <person name="Holmfeldt K."/>
            <person name="Nilsson E."/>
            <person name="Simone D."/>
            <person name="Lopez-Fernandez M."/>
            <person name="Wu X."/>
            <person name="de Brujin I."/>
            <person name="Lundin D."/>
            <person name="Andersson A."/>
            <person name="Bertilsson S."/>
            <person name="Dopson M."/>
        </authorList>
    </citation>
    <scope>NUCLEOTIDE SEQUENCE</scope>
    <source>
        <strain evidence="5">MM415A03685</strain>
    </source>
</reference>
<dbReference type="EMBL" id="MT141798">
    <property type="protein sequence ID" value="QJA70500.1"/>
    <property type="molecule type" value="Genomic_DNA"/>
</dbReference>
<evidence type="ECO:0000256" key="2">
    <source>
        <dbReference type="ARBA" id="ARBA00022679"/>
    </source>
</evidence>
<feature type="domain" description="Methyltransferase type 11" evidence="4">
    <location>
        <begin position="78"/>
        <end position="165"/>
    </location>
</feature>
<keyword evidence="3" id="KW-0949">S-adenosyl-L-methionine</keyword>
<evidence type="ECO:0000256" key="1">
    <source>
        <dbReference type="ARBA" id="ARBA00022603"/>
    </source>
</evidence>
<dbReference type="CDD" id="cd02440">
    <property type="entry name" value="AdoMet_MTases"/>
    <property type="match status" value="1"/>
</dbReference>
<dbReference type="SUPFAM" id="SSF53335">
    <property type="entry name" value="S-adenosyl-L-methionine-dependent methyltransferases"/>
    <property type="match status" value="1"/>
</dbReference>
<evidence type="ECO:0000313" key="5">
    <source>
        <dbReference type="EMBL" id="QJA70500.1"/>
    </source>
</evidence>
<name>A0A6M3JKZ5_9ZZZZ</name>